<dbReference type="PANTHER" id="PTHR44099">
    <property type="entry name" value="RABCONNECTIN-3B, ISOFORM A"/>
    <property type="match status" value="1"/>
</dbReference>
<name>A0A2G8LPH7_STIJA</name>
<dbReference type="Proteomes" id="UP000230750">
    <property type="component" value="Unassembled WGS sequence"/>
</dbReference>
<gene>
    <name evidence="1" type="ORF">BSL78_00867</name>
</gene>
<accession>A0A2G8LPH7</accession>
<comment type="caution">
    <text evidence="1">The sequence shown here is derived from an EMBL/GenBank/DDBJ whole genome shotgun (WGS) entry which is preliminary data.</text>
</comment>
<dbReference type="SMART" id="SM00320">
    <property type="entry name" value="WD40"/>
    <property type="match status" value="2"/>
</dbReference>
<dbReference type="InterPro" id="IPR049916">
    <property type="entry name" value="WDR72-like"/>
</dbReference>
<dbReference type="InterPro" id="IPR015943">
    <property type="entry name" value="WD40/YVTN_repeat-like_dom_sf"/>
</dbReference>
<dbReference type="STRING" id="307972.A0A2G8LPH7"/>
<evidence type="ECO:0000313" key="2">
    <source>
        <dbReference type="Proteomes" id="UP000230750"/>
    </source>
</evidence>
<sequence>MWSLSSSFIVPLATTSIIETSTSHPHPEAGIDLLGRGFTVWEPFIDVSSVLLGLLELCCDPALYAASMATSLPITPAADSCRSAHHALSLIATARPATFITTMAQEVAKQQAQATQAQTPMVNVQITTLYKAKAEILRIVELLIEKMQNDVVDLIVEATDILVFCLDSGRLRTRGLMDVFPAVCRFNMLSYCHNTKKIAVGAKNGSITIYDLKTNKSQTIPGHSTAVTALGYSADGKYLASYAFGDTKLFFWQEVSTVPPGIRGCHIYTPSLGSVNSNTWHQGVPCIRHHYEVPIVLTGIRECHIYYPSLGGASSTIWHQGPHIYPSLGDWLFSSWGLMNSATKCVKCYQTKPFTGSSTANELRQVSLSWPQPRAVILRNVDKTLDKFSI</sequence>
<evidence type="ECO:0000313" key="1">
    <source>
        <dbReference type="EMBL" id="PIK62145.1"/>
    </source>
</evidence>
<dbReference type="InterPro" id="IPR001680">
    <property type="entry name" value="WD40_rpt"/>
</dbReference>
<proteinExistence type="predicted"/>
<keyword evidence="2" id="KW-1185">Reference proteome</keyword>
<dbReference type="GO" id="GO:0005737">
    <property type="term" value="C:cytoplasm"/>
    <property type="evidence" value="ECO:0007669"/>
    <property type="project" value="TreeGrafter"/>
</dbReference>
<dbReference type="AlphaFoldDB" id="A0A2G8LPH7"/>
<dbReference type="PANTHER" id="PTHR44099:SF4">
    <property type="entry name" value="RABCONNECTIN-3B, ISOFORM A"/>
    <property type="match status" value="1"/>
</dbReference>
<dbReference type="Gene3D" id="2.130.10.10">
    <property type="entry name" value="YVTN repeat-like/Quinoprotein amine dehydrogenase"/>
    <property type="match status" value="1"/>
</dbReference>
<dbReference type="EMBL" id="MRZV01000017">
    <property type="protein sequence ID" value="PIK62145.1"/>
    <property type="molecule type" value="Genomic_DNA"/>
</dbReference>
<organism evidence="1 2">
    <name type="scientific">Stichopus japonicus</name>
    <name type="common">Sea cucumber</name>
    <dbReference type="NCBI Taxonomy" id="307972"/>
    <lineage>
        <taxon>Eukaryota</taxon>
        <taxon>Metazoa</taxon>
        <taxon>Echinodermata</taxon>
        <taxon>Eleutherozoa</taxon>
        <taxon>Echinozoa</taxon>
        <taxon>Holothuroidea</taxon>
        <taxon>Aspidochirotacea</taxon>
        <taxon>Aspidochirotida</taxon>
        <taxon>Stichopodidae</taxon>
        <taxon>Apostichopus</taxon>
    </lineage>
</organism>
<dbReference type="OrthoDB" id="338622at2759"/>
<dbReference type="SUPFAM" id="SSF50960">
    <property type="entry name" value="TolB, C-terminal domain"/>
    <property type="match status" value="1"/>
</dbReference>
<protein>
    <submittedName>
        <fullName evidence="1">Putative WD repeat-containing protein 7 isoform X1</fullName>
    </submittedName>
</protein>
<reference evidence="1 2" key="1">
    <citation type="journal article" date="2017" name="PLoS Biol.">
        <title>The sea cucumber genome provides insights into morphological evolution and visceral regeneration.</title>
        <authorList>
            <person name="Zhang X."/>
            <person name="Sun L."/>
            <person name="Yuan J."/>
            <person name="Sun Y."/>
            <person name="Gao Y."/>
            <person name="Zhang L."/>
            <person name="Li S."/>
            <person name="Dai H."/>
            <person name="Hamel J.F."/>
            <person name="Liu C."/>
            <person name="Yu Y."/>
            <person name="Liu S."/>
            <person name="Lin W."/>
            <person name="Guo K."/>
            <person name="Jin S."/>
            <person name="Xu P."/>
            <person name="Storey K.B."/>
            <person name="Huan P."/>
            <person name="Zhang T."/>
            <person name="Zhou Y."/>
            <person name="Zhang J."/>
            <person name="Lin C."/>
            <person name="Li X."/>
            <person name="Xing L."/>
            <person name="Huo D."/>
            <person name="Sun M."/>
            <person name="Wang L."/>
            <person name="Mercier A."/>
            <person name="Li F."/>
            <person name="Yang H."/>
            <person name="Xiang J."/>
        </authorList>
    </citation>
    <scope>NUCLEOTIDE SEQUENCE [LARGE SCALE GENOMIC DNA]</scope>
    <source>
        <strain evidence="1">Shaxun</strain>
        <tissue evidence="1">Muscle</tissue>
    </source>
</reference>